<comment type="caution">
    <text evidence="4">The sequence shown here is derived from an EMBL/GenBank/DDBJ whole genome shotgun (WGS) entry which is preliminary data.</text>
</comment>
<protein>
    <recommendedName>
        <fullName evidence="3">Imelysin-like domain-containing protein</fullName>
    </recommendedName>
</protein>
<name>A0A917PKD4_9PSED</name>
<comment type="subcellular location">
    <subcellularLocation>
        <location evidence="1">Cell envelope</location>
    </subcellularLocation>
</comment>
<keyword evidence="5" id="KW-1185">Reference proteome</keyword>
<evidence type="ECO:0000313" key="5">
    <source>
        <dbReference type="Proteomes" id="UP000635983"/>
    </source>
</evidence>
<dbReference type="PROSITE" id="PS51257">
    <property type="entry name" value="PROKAR_LIPOPROTEIN"/>
    <property type="match status" value="1"/>
</dbReference>
<feature type="domain" description="Imelysin-like" evidence="3">
    <location>
        <begin position="38"/>
        <end position="332"/>
    </location>
</feature>
<dbReference type="CDD" id="cd14659">
    <property type="entry name" value="Imelysin-like_IPPA"/>
    <property type="match status" value="1"/>
</dbReference>
<dbReference type="Gene3D" id="1.20.1420.20">
    <property type="entry name" value="M75 peptidase, HXXE motif"/>
    <property type="match status" value="1"/>
</dbReference>
<dbReference type="InterPro" id="IPR034984">
    <property type="entry name" value="Imelysin-like_IPPA"/>
</dbReference>
<evidence type="ECO:0000256" key="2">
    <source>
        <dbReference type="ARBA" id="ARBA00022729"/>
    </source>
</evidence>
<dbReference type="InterPro" id="IPR038352">
    <property type="entry name" value="Imelysin_sf"/>
</dbReference>
<organism evidence="4 5">
    <name type="scientific">Pseudomonas matsuisoli</name>
    <dbReference type="NCBI Taxonomy" id="1515666"/>
    <lineage>
        <taxon>Bacteria</taxon>
        <taxon>Pseudomonadati</taxon>
        <taxon>Pseudomonadota</taxon>
        <taxon>Gammaproteobacteria</taxon>
        <taxon>Pseudomonadales</taxon>
        <taxon>Pseudomonadaceae</taxon>
        <taxon>Pseudomonas</taxon>
    </lineage>
</organism>
<gene>
    <name evidence="4" type="ORF">GCM10009304_06020</name>
</gene>
<sequence>MFRPKLLLTSIAIALGACSPQPQDPQAVTSAALAEQVILPSYSRWVEADQDLARSALEYCSGKQDLESARNAFLTAQRAWAELQPLLIGPIAEGNRAWQVQFWPDKKNLVARQVEQLIRSDKPITEASLADSSVVVQGLSAYEYILFDSNVELANAETKAKYCPLIEAVAAHQRNLADEIVANWKAKDGMLHQMSHFPNERYAESSEAISDLFRAQVTALDTLKKKLGAPLGRQSKGIPQPYQAEAWRSHASLSNIAGSLESSRRLWSGVDGKDLKSLLGDDNKALADRIDAAYADAQKKLDALDPPLDALLKTDAGRAKLNEFYDSLNVVHRLHQLELAKSLNVQIGFNANDGD</sequence>
<dbReference type="GO" id="GO:0030313">
    <property type="term" value="C:cell envelope"/>
    <property type="evidence" value="ECO:0007669"/>
    <property type="project" value="UniProtKB-SubCell"/>
</dbReference>
<evidence type="ECO:0000259" key="3">
    <source>
        <dbReference type="Pfam" id="PF09375"/>
    </source>
</evidence>
<reference evidence="4" key="1">
    <citation type="journal article" date="2014" name="Int. J. Syst. Evol. Microbiol.">
        <title>Complete genome sequence of Corynebacterium casei LMG S-19264T (=DSM 44701T), isolated from a smear-ripened cheese.</title>
        <authorList>
            <consortium name="US DOE Joint Genome Institute (JGI-PGF)"/>
            <person name="Walter F."/>
            <person name="Albersmeier A."/>
            <person name="Kalinowski J."/>
            <person name="Ruckert C."/>
        </authorList>
    </citation>
    <scope>NUCLEOTIDE SEQUENCE</scope>
    <source>
        <strain evidence="4">JCM 30078</strain>
    </source>
</reference>
<dbReference type="InterPro" id="IPR018976">
    <property type="entry name" value="Imelysin-like"/>
</dbReference>
<evidence type="ECO:0000313" key="4">
    <source>
        <dbReference type="EMBL" id="GGJ82800.1"/>
    </source>
</evidence>
<keyword evidence="2" id="KW-0732">Signal</keyword>
<dbReference type="RefSeq" id="WP_188981640.1">
    <property type="nucleotide sequence ID" value="NZ_BMPO01000001.1"/>
</dbReference>
<dbReference type="AlphaFoldDB" id="A0A917PKD4"/>
<accession>A0A917PKD4</accession>
<proteinExistence type="predicted"/>
<reference evidence="4" key="2">
    <citation type="submission" date="2020-09" db="EMBL/GenBank/DDBJ databases">
        <authorList>
            <person name="Sun Q."/>
            <person name="Ohkuma M."/>
        </authorList>
    </citation>
    <scope>NUCLEOTIDE SEQUENCE</scope>
    <source>
        <strain evidence="4">JCM 30078</strain>
    </source>
</reference>
<dbReference type="Proteomes" id="UP000635983">
    <property type="component" value="Unassembled WGS sequence"/>
</dbReference>
<dbReference type="EMBL" id="BMPO01000001">
    <property type="protein sequence ID" value="GGJ82800.1"/>
    <property type="molecule type" value="Genomic_DNA"/>
</dbReference>
<evidence type="ECO:0000256" key="1">
    <source>
        <dbReference type="ARBA" id="ARBA00004196"/>
    </source>
</evidence>
<dbReference type="Pfam" id="PF09375">
    <property type="entry name" value="Peptidase_M75"/>
    <property type="match status" value="1"/>
</dbReference>